<dbReference type="Proteomes" id="UP000799536">
    <property type="component" value="Unassembled WGS sequence"/>
</dbReference>
<dbReference type="EMBL" id="ML993928">
    <property type="protein sequence ID" value="KAF2202676.1"/>
    <property type="molecule type" value="Genomic_DNA"/>
</dbReference>
<sequence>MGLSRLSLLLSLYTIARAAEGPCNVGPLDCYEVMNASTCFASIDMGPGSLNPKAQVLQCVNEGDAAAAQEVICRCWGCDSALEGWVKSNNICP</sequence>
<keyword evidence="1" id="KW-0732">Signal</keyword>
<gene>
    <name evidence="2" type="ORF">GQ43DRAFT_479702</name>
</gene>
<feature type="chain" id="PRO_5040202208" evidence="1">
    <location>
        <begin position="19"/>
        <end position="93"/>
    </location>
</feature>
<organism evidence="2 3">
    <name type="scientific">Delitschia confertaspora ATCC 74209</name>
    <dbReference type="NCBI Taxonomy" id="1513339"/>
    <lineage>
        <taxon>Eukaryota</taxon>
        <taxon>Fungi</taxon>
        <taxon>Dikarya</taxon>
        <taxon>Ascomycota</taxon>
        <taxon>Pezizomycotina</taxon>
        <taxon>Dothideomycetes</taxon>
        <taxon>Pleosporomycetidae</taxon>
        <taxon>Pleosporales</taxon>
        <taxon>Delitschiaceae</taxon>
        <taxon>Delitschia</taxon>
    </lineage>
</organism>
<keyword evidence="3" id="KW-1185">Reference proteome</keyword>
<evidence type="ECO:0000256" key="1">
    <source>
        <dbReference type="SAM" id="SignalP"/>
    </source>
</evidence>
<dbReference type="AlphaFoldDB" id="A0A9P4JQS3"/>
<dbReference type="OrthoDB" id="3795258at2759"/>
<evidence type="ECO:0000313" key="2">
    <source>
        <dbReference type="EMBL" id="KAF2202676.1"/>
    </source>
</evidence>
<feature type="signal peptide" evidence="1">
    <location>
        <begin position="1"/>
        <end position="18"/>
    </location>
</feature>
<evidence type="ECO:0000313" key="3">
    <source>
        <dbReference type="Proteomes" id="UP000799536"/>
    </source>
</evidence>
<name>A0A9P4JQS3_9PLEO</name>
<protein>
    <submittedName>
        <fullName evidence="2">Uncharacterized protein</fullName>
    </submittedName>
</protein>
<reference evidence="2" key="1">
    <citation type="journal article" date="2020" name="Stud. Mycol.">
        <title>101 Dothideomycetes genomes: a test case for predicting lifestyles and emergence of pathogens.</title>
        <authorList>
            <person name="Haridas S."/>
            <person name="Albert R."/>
            <person name="Binder M."/>
            <person name="Bloem J."/>
            <person name="Labutti K."/>
            <person name="Salamov A."/>
            <person name="Andreopoulos B."/>
            <person name="Baker S."/>
            <person name="Barry K."/>
            <person name="Bills G."/>
            <person name="Bluhm B."/>
            <person name="Cannon C."/>
            <person name="Castanera R."/>
            <person name="Culley D."/>
            <person name="Daum C."/>
            <person name="Ezra D."/>
            <person name="Gonzalez J."/>
            <person name="Henrissat B."/>
            <person name="Kuo A."/>
            <person name="Liang C."/>
            <person name="Lipzen A."/>
            <person name="Lutzoni F."/>
            <person name="Magnuson J."/>
            <person name="Mondo S."/>
            <person name="Nolan M."/>
            <person name="Ohm R."/>
            <person name="Pangilinan J."/>
            <person name="Park H.-J."/>
            <person name="Ramirez L."/>
            <person name="Alfaro M."/>
            <person name="Sun H."/>
            <person name="Tritt A."/>
            <person name="Yoshinaga Y."/>
            <person name="Zwiers L.-H."/>
            <person name="Turgeon B."/>
            <person name="Goodwin S."/>
            <person name="Spatafora J."/>
            <person name="Crous P."/>
            <person name="Grigoriev I."/>
        </authorList>
    </citation>
    <scope>NUCLEOTIDE SEQUENCE</scope>
    <source>
        <strain evidence="2">ATCC 74209</strain>
    </source>
</reference>
<accession>A0A9P4JQS3</accession>
<proteinExistence type="predicted"/>
<comment type="caution">
    <text evidence="2">The sequence shown here is derived from an EMBL/GenBank/DDBJ whole genome shotgun (WGS) entry which is preliminary data.</text>
</comment>